<organism evidence="1">
    <name type="scientific">uncultured Caudovirales phage</name>
    <dbReference type="NCBI Taxonomy" id="2100421"/>
    <lineage>
        <taxon>Viruses</taxon>
        <taxon>Duplodnaviria</taxon>
        <taxon>Heunggongvirae</taxon>
        <taxon>Uroviricota</taxon>
        <taxon>Caudoviricetes</taxon>
        <taxon>Peduoviridae</taxon>
        <taxon>Maltschvirus</taxon>
        <taxon>Maltschvirus maltsch</taxon>
    </lineage>
</organism>
<reference evidence="1" key="1">
    <citation type="submission" date="2020-04" db="EMBL/GenBank/DDBJ databases">
        <authorList>
            <person name="Chiriac C."/>
            <person name="Salcher M."/>
            <person name="Ghai R."/>
            <person name="Kavagutti S V."/>
        </authorList>
    </citation>
    <scope>NUCLEOTIDE SEQUENCE</scope>
</reference>
<protein>
    <recommendedName>
        <fullName evidence="2">Bacteriophage SPP1, head-tail adaptor</fullName>
    </recommendedName>
</protein>
<gene>
    <name evidence="1" type="ORF">UFOVP11_30</name>
</gene>
<sequence>MGIARFEDVSINNVTNGVGDFGEQTTTITNWFDTRARVADVANSVRIAERYRVYADLVHLTFNYTPNMKYIVDNQNLYSVTWRGFDWRITDVRESNDRMNISLLCYRNDPYTPV</sequence>
<evidence type="ECO:0008006" key="2">
    <source>
        <dbReference type="Google" id="ProtNLM"/>
    </source>
</evidence>
<accession>A0A6J5KKG7</accession>
<evidence type="ECO:0000313" key="1">
    <source>
        <dbReference type="EMBL" id="CAB4121447.1"/>
    </source>
</evidence>
<proteinExistence type="predicted"/>
<dbReference type="EMBL" id="LR796147">
    <property type="protein sequence ID" value="CAB4121447.1"/>
    <property type="molecule type" value="Genomic_DNA"/>
</dbReference>
<name>A0A6J5KKG7_9CAUD</name>